<dbReference type="GO" id="GO:1990528">
    <property type="term" value="C:Rvs161p-Rvs167p complex"/>
    <property type="evidence" value="ECO:0007669"/>
    <property type="project" value="TreeGrafter"/>
</dbReference>
<evidence type="ECO:0000256" key="2">
    <source>
        <dbReference type="PROSITE-ProRule" id="PRU00192"/>
    </source>
</evidence>
<dbReference type="EMBL" id="JAGPXD010000004">
    <property type="protein sequence ID" value="KAH7358661.1"/>
    <property type="molecule type" value="Genomic_DNA"/>
</dbReference>
<feature type="domain" description="SH3" evidence="4">
    <location>
        <begin position="426"/>
        <end position="485"/>
    </location>
</feature>
<evidence type="ECO:0000259" key="5">
    <source>
        <dbReference type="PROSITE" id="PS51021"/>
    </source>
</evidence>
<dbReference type="InterPro" id="IPR036028">
    <property type="entry name" value="SH3-like_dom_sf"/>
</dbReference>
<dbReference type="FunFam" id="2.30.30.40:FF:000100">
    <property type="entry name" value="SH3 domain-containing YSC84-like protein 1"/>
    <property type="match status" value="1"/>
</dbReference>
<dbReference type="GO" id="GO:0097320">
    <property type="term" value="P:plasma membrane tubulation"/>
    <property type="evidence" value="ECO:0007669"/>
    <property type="project" value="TreeGrafter"/>
</dbReference>
<dbReference type="InterPro" id="IPR027267">
    <property type="entry name" value="AH/BAR_dom_sf"/>
</dbReference>
<feature type="compositionally biased region" description="Polar residues" evidence="3">
    <location>
        <begin position="383"/>
        <end position="406"/>
    </location>
</feature>
<evidence type="ECO:0000313" key="7">
    <source>
        <dbReference type="Proteomes" id="UP000813385"/>
    </source>
</evidence>
<feature type="compositionally biased region" description="Basic and acidic residues" evidence="3">
    <location>
        <begin position="154"/>
        <end position="174"/>
    </location>
</feature>
<accession>A0A8K0T9C4</accession>
<feature type="compositionally biased region" description="Low complexity" evidence="3">
    <location>
        <begin position="326"/>
        <end position="343"/>
    </location>
</feature>
<reference evidence="6" key="1">
    <citation type="journal article" date="2021" name="Nat. Commun.">
        <title>Genetic determinants of endophytism in the Arabidopsis root mycobiome.</title>
        <authorList>
            <person name="Mesny F."/>
            <person name="Miyauchi S."/>
            <person name="Thiergart T."/>
            <person name="Pickel B."/>
            <person name="Atanasova L."/>
            <person name="Karlsson M."/>
            <person name="Huettel B."/>
            <person name="Barry K.W."/>
            <person name="Haridas S."/>
            <person name="Chen C."/>
            <person name="Bauer D."/>
            <person name="Andreopoulos W."/>
            <person name="Pangilinan J."/>
            <person name="LaButti K."/>
            <person name="Riley R."/>
            <person name="Lipzen A."/>
            <person name="Clum A."/>
            <person name="Drula E."/>
            <person name="Henrissat B."/>
            <person name="Kohler A."/>
            <person name="Grigoriev I.V."/>
            <person name="Martin F.M."/>
            <person name="Hacquard S."/>
        </authorList>
    </citation>
    <scope>NUCLEOTIDE SEQUENCE</scope>
    <source>
        <strain evidence="6">MPI-CAGE-AT-0016</strain>
    </source>
</reference>
<dbReference type="OrthoDB" id="10255128at2759"/>
<dbReference type="GO" id="GO:0031097">
    <property type="term" value="C:medial cortex"/>
    <property type="evidence" value="ECO:0007669"/>
    <property type="project" value="TreeGrafter"/>
</dbReference>
<dbReference type="GO" id="GO:0043332">
    <property type="term" value="C:mating projection tip"/>
    <property type="evidence" value="ECO:0007669"/>
    <property type="project" value="TreeGrafter"/>
</dbReference>
<dbReference type="Gene3D" id="2.30.30.40">
    <property type="entry name" value="SH3 Domains"/>
    <property type="match status" value="1"/>
</dbReference>
<feature type="domain" description="BAR" evidence="5">
    <location>
        <begin position="1"/>
        <end position="240"/>
    </location>
</feature>
<dbReference type="CDD" id="cd07599">
    <property type="entry name" value="BAR_Rvs167p"/>
    <property type="match status" value="1"/>
</dbReference>
<comment type="caution">
    <text evidence="6">The sequence shown here is derived from an EMBL/GenBank/DDBJ whole genome shotgun (WGS) entry which is preliminary data.</text>
</comment>
<dbReference type="Pfam" id="PF03114">
    <property type="entry name" value="BAR"/>
    <property type="match status" value="1"/>
</dbReference>
<dbReference type="GO" id="GO:0006897">
    <property type="term" value="P:endocytosis"/>
    <property type="evidence" value="ECO:0007669"/>
    <property type="project" value="InterPro"/>
</dbReference>
<dbReference type="GO" id="GO:0051666">
    <property type="term" value="P:actin cortical patch localization"/>
    <property type="evidence" value="ECO:0007669"/>
    <property type="project" value="InterPro"/>
</dbReference>
<feature type="compositionally biased region" description="Basic residues" evidence="3">
    <location>
        <begin position="410"/>
        <end position="423"/>
    </location>
</feature>
<dbReference type="Pfam" id="PF14604">
    <property type="entry name" value="SH3_9"/>
    <property type="match status" value="1"/>
</dbReference>
<feature type="compositionally biased region" description="Polar residues" evidence="3">
    <location>
        <begin position="344"/>
        <end position="373"/>
    </location>
</feature>
<organism evidence="6 7">
    <name type="scientific">Plectosphaerella cucumerina</name>
    <dbReference type="NCBI Taxonomy" id="40658"/>
    <lineage>
        <taxon>Eukaryota</taxon>
        <taxon>Fungi</taxon>
        <taxon>Dikarya</taxon>
        <taxon>Ascomycota</taxon>
        <taxon>Pezizomycotina</taxon>
        <taxon>Sordariomycetes</taxon>
        <taxon>Hypocreomycetidae</taxon>
        <taxon>Glomerellales</taxon>
        <taxon>Plectosphaerellaceae</taxon>
        <taxon>Plectosphaerella</taxon>
    </lineage>
</organism>
<dbReference type="PROSITE" id="PS51021">
    <property type="entry name" value="BAR"/>
    <property type="match status" value="1"/>
</dbReference>
<sequence length="485" mass="53338">MDKMSRSFGRLLHRGPGNNAKVSAILKDFEDASAILQKIVDSSNTLRDSWVNLGQHQFGMAKEYQGLYDPIGSGDGSKGANTPTPDLQLTRTFALSEVYAGLKDELNKEVVAIDTQIIQPATDARKCIQPIKKTIKKREDKMVAYEKAQEKVKKLQRKTDRSPKEETALAKAENEMTQASEEFQYADDHLSTSLPPLCESIYNLVPLLLASLVTTENRLFALYYTVLHNYCQENQFPSPPPAMNEVVADWTSAFQPAQSEAERLYIMASGKAVHMPMSGPGPDAQQAPPRPTGLRRITTWGSNKDAKPQDTEPPPPRTQRIPSTTSLASSDRSAQLSRQSSRSNLGQPTDFTTATLGQTTPGGLSRMTPSYTPSREKGDYFGHQSQREYQNGSAATTPMSTASYGSSAIAKKKPPPPPPPKKRIAAPVEYVVAVHTYPGGQPGDLAFNEGDRIKIVKKTATMDDWWEGELNGLKGSFPANYTRKE</sequence>
<dbReference type="GO" id="GO:0030479">
    <property type="term" value="C:actin cortical patch"/>
    <property type="evidence" value="ECO:0007669"/>
    <property type="project" value="TreeGrafter"/>
</dbReference>
<dbReference type="SMART" id="SM00326">
    <property type="entry name" value="SH3"/>
    <property type="match status" value="1"/>
</dbReference>
<keyword evidence="7" id="KW-1185">Reference proteome</keyword>
<dbReference type="PROSITE" id="PS50002">
    <property type="entry name" value="SH3"/>
    <property type="match status" value="1"/>
</dbReference>
<dbReference type="PRINTS" id="PR00452">
    <property type="entry name" value="SH3DOMAIN"/>
</dbReference>
<dbReference type="PANTHER" id="PTHR47174">
    <property type="entry name" value="BRIDGING INTEGRATOR 3"/>
    <property type="match status" value="1"/>
</dbReference>
<feature type="region of interest" description="Disordered" evidence="3">
    <location>
        <begin position="276"/>
        <end position="423"/>
    </location>
</feature>
<dbReference type="GO" id="GO:0008289">
    <property type="term" value="F:lipid binding"/>
    <property type="evidence" value="ECO:0007669"/>
    <property type="project" value="TreeGrafter"/>
</dbReference>
<evidence type="ECO:0000259" key="4">
    <source>
        <dbReference type="PROSITE" id="PS50002"/>
    </source>
</evidence>
<keyword evidence="1 2" id="KW-0728">SH3 domain</keyword>
<evidence type="ECO:0000256" key="1">
    <source>
        <dbReference type="ARBA" id="ARBA00022443"/>
    </source>
</evidence>
<gene>
    <name evidence="6" type="ORF">B0T11DRAFT_106649</name>
</gene>
<dbReference type="PANTHER" id="PTHR47174:SF2">
    <property type="entry name" value="SH3 DOMAIN SIGNALLING PROTEIN (AFU_ORTHOLOGUE AFUA_5G07670)"/>
    <property type="match status" value="1"/>
</dbReference>
<dbReference type="SUPFAM" id="SSF50044">
    <property type="entry name" value="SH3-domain"/>
    <property type="match status" value="1"/>
</dbReference>
<evidence type="ECO:0000256" key="3">
    <source>
        <dbReference type="SAM" id="MobiDB-lite"/>
    </source>
</evidence>
<dbReference type="Proteomes" id="UP000813385">
    <property type="component" value="Unassembled WGS sequence"/>
</dbReference>
<evidence type="ECO:0000313" key="6">
    <source>
        <dbReference type="EMBL" id="KAH7358661.1"/>
    </source>
</evidence>
<dbReference type="AlphaFoldDB" id="A0A8K0T9C4"/>
<dbReference type="InterPro" id="IPR046982">
    <property type="entry name" value="BIN3/RVS161-like"/>
</dbReference>
<feature type="region of interest" description="Disordered" evidence="3">
    <location>
        <begin position="154"/>
        <end position="176"/>
    </location>
</feature>
<name>A0A8K0T9C4_9PEZI</name>
<dbReference type="InterPro" id="IPR001452">
    <property type="entry name" value="SH3_domain"/>
</dbReference>
<protein>
    <submittedName>
        <fullName evidence="6">SH3 domain signaling protein</fullName>
    </submittedName>
</protein>
<dbReference type="InterPro" id="IPR004148">
    <property type="entry name" value="BAR_dom"/>
</dbReference>
<dbReference type="Gene3D" id="1.20.1270.60">
    <property type="entry name" value="Arfaptin homology (AH) domain/BAR domain"/>
    <property type="match status" value="1"/>
</dbReference>
<dbReference type="SUPFAM" id="SSF103657">
    <property type="entry name" value="BAR/IMD domain-like"/>
    <property type="match status" value="1"/>
</dbReference>
<proteinExistence type="predicted"/>